<name>A0A512HUA3_9ACTN</name>
<dbReference type="AlphaFoldDB" id="A0A512HUA3"/>
<dbReference type="SMART" id="SM00849">
    <property type="entry name" value="Lactamase_B"/>
    <property type="match status" value="1"/>
</dbReference>
<evidence type="ECO:0000256" key="1">
    <source>
        <dbReference type="ARBA" id="ARBA00022723"/>
    </source>
</evidence>
<dbReference type="PROSITE" id="PS50206">
    <property type="entry name" value="RHODANESE_3"/>
    <property type="match status" value="2"/>
</dbReference>
<organism evidence="3 4">
    <name type="scientific">Aeromicrobium flavum</name>
    <dbReference type="NCBI Taxonomy" id="416568"/>
    <lineage>
        <taxon>Bacteria</taxon>
        <taxon>Bacillati</taxon>
        <taxon>Actinomycetota</taxon>
        <taxon>Actinomycetes</taxon>
        <taxon>Propionibacteriales</taxon>
        <taxon>Nocardioidaceae</taxon>
        <taxon>Aeromicrobium</taxon>
    </lineage>
</organism>
<proteinExistence type="predicted"/>
<dbReference type="PANTHER" id="PTHR43084:SF1">
    <property type="entry name" value="PERSULFIDE DIOXYGENASE ETHE1, MITOCHONDRIAL"/>
    <property type="match status" value="1"/>
</dbReference>
<dbReference type="InterPro" id="IPR001279">
    <property type="entry name" value="Metallo-B-lactamas"/>
</dbReference>
<gene>
    <name evidence="3" type="ORF">AFL01nite_13510</name>
</gene>
<dbReference type="Gene3D" id="3.40.250.10">
    <property type="entry name" value="Rhodanese-like domain"/>
    <property type="match status" value="2"/>
</dbReference>
<protein>
    <submittedName>
        <fullName evidence="3">MBL fold metallo-hydrolase</fullName>
    </submittedName>
</protein>
<sequence length="467" mass="50357">MNQDLTVVSIETASLGDRSYLVHDGEVAFVVDPQRDIDRVLHLLEEHGVRLTHVFETHIHNDYVTGGLALAQRTGAEYRVNGEDEVAFERTPIADGETVEVGDRMRVRAISTPGHTFTHLSYALATSGPEGDEPYAVFTGGSLLYGATGRPDLMGEEHTDTLVRHQHASAHKLAEQLPDEAEVYPTHGFGSFCSATQSDATESTIGQEKQSNPVLTQDEETYVRELLDGLGAYPAYYAHMGAANAAGPAAPDLSPVSEADADELRRRIEAGEWVVDLRNRTAFAAGHAPGTFNFGLDGAFSTYLGWLIEWGTPVTLLGETAEDVAEAQRELVRIGIDRPAARATGDPTTWATGELGSFPTASFAELADVLHHREVVILDVRRSDEHRQSSIEGAVNIPIHELPRRVAEVPAGEVWVHCAGGYRASVAASFLDAAARRIVAVDDSFDNAEKVGLHLVSPADDQGGPNA</sequence>
<keyword evidence="3" id="KW-0378">Hydrolase</keyword>
<dbReference type="CDD" id="cd07724">
    <property type="entry name" value="POD-like_MBL-fold"/>
    <property type="match status" value="1"/>
</dbReference>
<dbReference type="InterPro" id="IPR044528">
    <property type="entry name" value="POD-like_MBL-fold"/>
</dbReference>
<dbReference type="Pfam" id="PF00581">
    <property type="entry name" value="Rhodanese"/>
    <property type="match status" value="1"/>
</dbReference>
<evidence type="ECO:0000313" key="3">
    <source>
        <dbReference type="EMBL" id="GEO89024.1"/>
    </source>
</evidence>
<dbReference type="SUPFAM" id="SSF52821">
    <property type="entry name" value="Rhodanese/Cell cycle control phosphatase"/>
    <property type="match status" value="2"/>
</dbReference>
<dbReference type="SMART" id="SM00450">
    <property type="entry name" value="RHOD"/>
    <property type="match status" value="2"/>
</dbReference>
<dbReference type="Gene3D" id="3.60.15.10">
    <property type="entry name" value="Ribonuclease Z/Hydroxyacylglutathione hydrolase-like"/>
    <property type="match status" value="1"/>
</dbReference>
<dbReference type="GO" id="GO:0046872">
    <property type="term" value="F:metal ion binding"/>
    <property type="evidence" value="ECO:0007669"/>
    <property type="project" value="UniProtKB-KW"/>
</dbReference>
<keyword evidence="4" id="KW-1185">Reference proteome</keyword>
<dbReference type="SUPFAM" id="SSF56281">
    <property type="entry name" value="Metallo-hydrolase/oxidoreductase"/>
    <property type="match status" value="1"/>
</dbReference>
<dbReference type="Proteomes" id="UP000321769">
    <property type="component" value="Unassembled WGS sequence"/>
</dbReference>
<evidence type="ECO:0000259" key="2">
    <source>
        <dbReference type="PROSITE" id="PS50206"/>
    </source>
</evidence>
<dbReference type="CDD" id="cd00158">
    <property type="entry name" value="RHOD"/>
    <property type="match status" value="1"/>
</dbReference>
<dbReference type="EMBL" id="BJZQ01000005">
    <property type="protein sequence ID" value="GEO89024.1"/>
    <property type="molecule type" value="Genomic_DNA"/>
</dbReference>
<dbReference type="Pfam" id="PF00753">
    <property type="entry name" value="Lactamase_B"/>
    <property type="match status" value="1"/>
</dbReference>
<dbReference type="RefSeq" id="WP_146826730.1">
    <property type="nucleotide sequence ID" value="NZ_BAAAYQ010000001.1"/>
</dbReference>
<dbReference type="GO" id="GO:0006749">
    <property type="term" value="P:glutathione metabolic process"/>
    <property type="evidence" value="ECO:0007669"/>
    <property type="project" value="InterPro"/>
</dbReference>
<reference evidence="3 4" key="1">
    <citation type="submission" date="2019-07" db="EMBL/GenBank/DDBJ databases">
        <title>Whole genome shotgun sequence of Aeromicrobium flavum NBRC 107625.</title>
        <authorList>
            <person name="Hosoyama A."/>
            <person name="Uohara A."/>
            <person name="Ohji S."/>
            <person name="Ichikawa N."/>
        </authorList>
    </citation>
    <scope>NUCLEOTIDE SEQUENCE [LARGE SCALE GENOMIC DNA]</scope>
    <source>
        <strain evidence="3 4">NBRC 107625</strain>
    </source>
</reference>
<dbReference type="InterPro" id="IPR051682">
    <property type="entry name" value="Mito_Persulfide_Diox"/>
</dbReference>
<feature type="domain" description="Rhodanese" evidence="2">
    <location>
        <begin position="371"/>
        <end position="457"/>
    </location>
</feature>
<keyword evidence="1" id="KW-0479">Metal-binding</keyword>
<dbReference type="OrthoDB" id="3196337at2"/>
<dbReference type="GO" id="GO:0016787">
    <property type="term" value="F:hydrolase activity"/>
    <property type="evidence" value="ECO:0007669"/>
    <property type="project" value="UniProtKB-KW"/>
</dbReference>
<dbReference type="InterPro" id="IPR036873">
    <property type="entry name" value="Rhodanese-like_dom_sf"/>
</dbReference>
<dbReference type="InterPro" id="IPR001763">
    <property type="entry name" value="Rhodanese-like_dom"/>
</dbReference>
<feature type="domain" description="Rhodanese" evidence="2">
    <location>
        <begin position="268"/>
        <end position="350"/>
    </location>
</feature>
<comment type="caution">
    <text evidence="3">The sequence shown here is derived from an EMBL/GenBank/DDBJ whole genome shotgun (WGS) entry which is preliminary data.</text>
</comment>
<evidence type="ECO:0000313" key="4">
    <source>
        <dbReference type="Proteomes" id="UP000321769"/>
    </source>
</evidence>
<dbReference type="GO" id="GO:0070813">
    <property type="term" value="P:hydrogen sulfide metabolic process"/>
    <property type="evidence" value="ECO:0007669"/>
    <property type="project" value="TreeGrafter"/>
</dbReference>
<dbReference type="GO" id="GO:0050313">
    <property type="term" value="F:sulfur dioxygenase activity"/>
    <property type="evidence" value="ECO:0007669"/>
    <property type="project" value="InterPro"/>
</dbReference>
<dbReference type="PANTHER" id="PTHR43084">
    <property type="entry name" value="PERSULFIDE DIOXYGENASE ETHE1"/>
    <property type="match status" value="1"/>
</dbReference>
<dbReference type="InterPro" id="IPR036866">
    <property type="entry name" value="RibonucZ/Hydroxyglut_hydro"/>
</dbReference>
<accession>A0A512HUA3</accession>